<keyword evidence="4" id="KW-1185">Reference proteome</keyword>
<dbReference type="AlphaFoldDB" id="A0A345NSF8"/>
<proteinExistence type="inferred from homology"/>
<feature type="domain" description="MaoC-like" evidence="2">
    <location>
        <begin position="20"/>
        <end position="125"/>
    </location>
</feature>
<evidence type="ECO:0000259" key="2">
    <source>
        <dbReference type="Pfam" id="PF01575"/>
    </source>
</evidence>
<dbReference type="OrthoDB" id="9801735at2"/>
<evidence type="ECO:0000313" key="3">
    <source>
        <dbReference type="EMBL" id="AXH97966.1"/>
    </source>
</evidence>
<dbReference type="PANTHER" id="PTHR42993">
    <property type="entry name" value="MAOC-LIKE DEHYDRATASE DOMAIN-CONTAINING PROTEIN"/>
    <property type="match status" value="1"/>
</dbReference>
<dbReference type="EMBL" id="CP031229">
    <property type="protein sequence ID" value="AXH97966.1"/>
    <property type="molecule type" value="Genomic_DNA"/>
</dbReference>
<dbReference type="InterPro" id="IPR039375">
    <property type="entry name" value="NodN-like"/>
</dbReference>
<name>A0A345NSF8_9MICO</name>
<gene>
    <name evidence="3" type="ORF">DV701_06375</name>
</gene>
<organism evidence="3 4">
    <name type="scientific">Ornithinimicrobium avium</name>
    <dbReference type="NCBI Taxonomy" id="2283195"/>
    <lineage>
        <taxon>Bacteria</taxon>
        <taxon>Bacillati</taxon>
        <taxon>Actinomycetota</taxon>
        <taxon>Actinomycetes</taxon>
        <taxon>Micrococcales</taxon>
        <taxon>Ornithinimicrobiaceae</taxon>
        <taxon>Ornithinimicrobium</taxon>
    </lineage>
</organism>
<dbReference type="SUPFAM" id="SSF54637">
    <property type="entry name" value="Thioesterase/thiol ester dehydrase-isomerase"/>
    <property type="match status" value="1"/>
</dbReference>
<evidence type="ECO:0000313" key="4">
    <source>
        <dbReference type="Proteomes" id="UP000253790"/>
    </source>
</evidence>
<dbReference type="PANTHER" id="PTHR42993:SF1">
    <property type="entry name" value="MAOC-LIKE DEHYDRATASE DOMAIN-CONTAINING PROTEIN"/>
    <property type="match status" value="1"/>
</dbReference>
<reference evidence="3 4" key="1">
    <citation type="submission" date="2018-07" db="EMBL/GenBank/DDBJ databases">
        <title>Complete genome sequencing of Ornithinimicrobium sp. AMA3305.</title>
        <authorList>
            <person name="Bae J.-W."/>
        </authorList>
    </citation>
    <scope>NUCLEOTIDE SEQUENCE [LARGE SCALE GENOMIC DNA]</scope>
    <source>
        <strain evidence="3 4">AMA3305</strain>
    </source>
</reference>
<dbReference type="Proteomes" id="UP000253790">
    <property type="component" value="Chromosome"/>
</dbReference>
<protein>
    <submittedName>
        <fullName evidence="3">MaoC family dehydratase</fullName>
    </submittedName>
</protein>
<dbReference type="Gene3D" id="3.10.129.10">
    <property type="entry name" value="Hotdog Thioesterase"/>
    <property type="match status" value="1"/>
</dbReference>
<sequence length="160" mass="16989">MGTTASGTRTVSLEELPGLVGQRLGPSRPVRITQEQVDAFAAATHDRQWLHTDPARAARGPFGTTVAHGYLTLALQTSLLWDVLRVVGAGSVVNYGLDRVRFVSPVPVGSELVMDVEVTAVTPVTGGYQLAYTATISVPGASRPGCVADVLFRYLRPEEG</sequence>
<accession>A0A345NSF8</accession>
<dbReference type="KEGG" id="orn:DV701_06375"/>
<comment type="similarity">
    <text evidence="1">Belongs to the enoyl-CoA hydratase/isomerase family.</text>
</comment>
<evidence type="ECO:0000256" key="1">
    <source>
        <dbReference type="ARBA" id="ARBA00005254"/>
    </source>
</evidence>
<dbReference type="InterPro" id="IPR029069">
    <property type="entry name" value="HotDog_dom_sf"/>
</dbReference>
<dbReference type="CDD" id="cd03450">
    <property type="entry name" value="NodN"/>
    <property type="match status" value="1"/>
</dbReference>
<dbReference type="Pfam" id="PF01575">
    <property type="entry name" value="MaoC_dehydratas"/>
    <property type="match status" value="1"/>
</dbReference>
<dbReference type="InterPro" id="IPR002539">
    <property type="entry name" value="MaoC-like_dom"/>
</dbReference>